<keyword evidence="2" id="KW-1185">Reference proteome</keyword>
<reference evidence="1" key="1">
    <citation type="submission" date="2017-10" db="EMBL/GenBank/DDBJ databases">
        <title>Draft genome sequence of the planktic cyanobacteria Tychonema bourrellyi isolated from alpine lentic freshwater.</title>
        <authorList>
            <person name="Tett A."/>
            <person name="Armanini F."/>
            <person name="Asnicar F."/>
            <person name="Boscaini A."/>
            <person name="Pasolli E."/>
            <person name="Zolfo M."/>
            <person name="Donati C."/>
            <person name="Salmaso N."/>
            <person name="Segata N."/>
        </authorList>
    </citation>
    <scope>NUCLEOTIDE SEQUENCE</scope>
    <source>
        <strain evidence="1">FEM_GT703</strain>
    </source>
</reference>
<evidence type="ECO:0000313" key="2">
    <source>
        <dbReference type="Proteomes" id="UP000226442"/>
    </source>
</evidence>
<protein>
    <submittedName>
        <fullName evidence="1">Uncharacterized protein</fullName>
    </submittedName>
</protein>
<dbReference type="Proteomes" id="UP000226442">
    <property type="component" value="Unassembled WGS sequence"/>
</dbReference>
<accession>A0A2G4EUR1</accession>
<dbReference type="OrthoDB" id="2664633at2"/>
<dbReference type="EMBL" id="NXIB02000253">
    <property type="protein sequence ID" value="PHX53170.1"/>
    <property type="molecule type" value="Genomic_DNA"/>
</dbReference>
<sequence>MIARLGVISLTGEVEREELIAQLRAAGVKHNPDDILRIARLPDGKIVFLEIGNDGSGWQHIRKQHAENFAGRGIPEDQIIDAVIAAVINGRILGNQGRSRTVYEIDFNGAIQYISVEVANNGYIVGANPTRQNLIRRFTQER</sequence>
<name>A0A2G4EUR1_9CYAN</name>
<dbReference type="AlphaFoldDB" id="A0A2G4EUR1"/>
<evidence type="ECO:0000313" key="1">
    <source>
        <dbReference type="EMBL" id="PHX53170.1"/>
    </source>
</evidence>
<comment type="caution">
    <text evidence="1">The sequence shown here is derived from an EMBL/GenBank/DDBJ whole genome shotgun (WGS) entry which is preliminary data.</text>
</comment>
<gene>
    <name evidence="1" type="ORF">CP500_022940</name>
</gene>
<organism evidence="1 2">
    <name type="scientific">Tychonema bourrellyi FEM_GT703</name>
    <dbReference type="NCBI Taxonomy" id="2040638"/>
    <lineage>
        <taxon>Bacteria</taxon>
        <taxon>Bacillati</taxon>
        <taxon>Cyanobacteriota</taxon>
        <taxon>Cyanophyceae</taxon>
        <taxon>Oscillatoriophycideae</taxon>
        <taxon>Oscillatoriales</taxon>
        <taxon>Microcoleaceae</taxon>
        <taxon>Tychonema</taxon>
    </lineage>
</organism>
<proteinExistence type="predicted"/>